<name>A0A1S3EZH4_DIPOR</name>
<organism evidence="2 3">
    <name type="scientific">Dipodomys ordii</name>
    <name type="common">Ord's kangaroo rat</name>
    <dbReference type="NCBI Taxonomy" id="10020"/>
    <lineage>
        <taxon>Eukaryota</taxon>
        <taxon>Metazoa</taxon>
        <taxon>Chordata</taxon>
        <taxon>Craniata</taxon>
        <taxon>Vertebrata</taxon>
        <taxon>Euteleostomi</taxon>
        <taxon>Mammalia</taxon>
        <taxon>Eutheria</taxon>
        <taxon>Euarchontoglires</taxon>
        <taxon>Glires</taxon>
        <taxon>Rodentia</taxon>
        <taxon>Castorimorpha</taxon>
        <taxon>Heteromyidae</taxon>
        <taxon>Dipodomyinae</taxon>
        <taxon>Dipodomys</taxon>
    </lineage>
</organism>
<dbReference type="InParanoid" id="A0A1S3EZH4"/>
<dbReference type="AlphaFoldDB" id="A0A1S3EZH4"/>
<dbReference type="InterPro" id="IPR038935">
    <property type="entry name" value="C5orf52"/>
</dbReference>
<proteinExistence type="predicted"/>
<accession>A0A1S3EZH4</accession>
<dbReference type="Proteomes" id="UP000081671">
    <property type="component" value="Unplaced"/>
</dbReference>
<reference evidence="3" key="1">
    <citation type="submission" date="2025-08" db="UniProtKB">
        <authorList>
            <consortium name="RefSeq"/>
        </authorList>
    </citation>
    <scope>IDENTIFICATION</scope>
    <source>
        <tissue evidence="3">Kidney</tissue>
    </source>
</reference>
<evidence type="ECO:0000313" key="2">
    <source>
        <dbReference type="Proteomes" id="UP000081671"/>
    </source>
</evidence>
<protein>
    <submittedName>
        <fullName evidence="3">Uncharacterized protein C5orf52 homolog</fullName>
    </submittedName>
</protein>
<sequence length="182" mass="20813">MAHSQSTVFQSLRDMKGTTPYKSDAESSTDGNVVTKAASASGAIRSLDFRRRNFDHRLESRLGVQSQTCFLRPRSEQPLVPFSVMNSIEAAVKKLLPKSCLSRVIIRDNLSALRVSEPKIRTSDKTKKRMSHLHDHLKKKFITEQQRKLGNWRQESLDIQQYLDSLRVHEAQLQSRKANQPP</sequence>
<keyword evidence="2" id="KW-1185">Reference proteome</keyword>
<dbReference type="OrthoDB" id="9834990at2759"/>
<feature type="region of interest" description="Disordered" evidence="1">
    <location>
        <begin position="1"/>
        <end position="35"/>
    </location>
</feature>
<dbReference type="PANTHER" id="PTHR35666">
    <property type="entry name" value="SIMILAR TO RIKEN CDNA 4921536K21"/>
    <property type="match status" value="1"/>
</dbReference>
<dbReference type="Pfam" id="PF17666">
    <property type="entry name" value="DUF5528"/>
    <property type="match status" value="1"/>
</dbReference>
<evidence type="ECO:0000256" key="1">
    <source>
        <dbReference type="SAM" id="MobiDB-lite"/>
    </source>
</evidence>
<evidence type="ECO:0000313" key="3">
    <source>
        <dbReference type="RefSeq" id="XP_012869806.1"/>
    </source>
</evidence>
<dbReference type="RefSeq" id="XP_012869806.1">
    <property type="nucleotide sequence ID" value="XM_013014352.1"/>
</dbReference>
<feature type="compositionally biased region" description="Polar residues" evidence="1">
    <location>
        <begin position="1"/>
        <end position="10"/>
    </location>
</feature>
<dbReference type="KEGG" id="dord:105984243"/>
<dbReference type="GeneID" id="105984243"/>
<dbReference type="PANTHER" id="PTHR35666:SF1">
    <property type="entry name" value="SIMILAR TO RIKEN CDNA 4921536K21"/>
    <property type="match status" value="1"/>
</dbReference>
<gene>
    <name evidence="3" type="primary">LOC105984243</name>
</gene>